<sequence>MSEKPIWAPWRIDYILSEKPKGCVLCDMPADNDDNLHNILYRGETCYVIMNLYPYNNGHMMVTPYRHISDYTELTSEELTESARLTQRCVAAAKSALSAEGFNVGVNQGKSGGAGIEEHLHIHIVPRWIGDHNFMPVIGQTKVIPQHVSETCEMLKQKF</sequence>
<dbReference type="InterPro" id="IPR052908">
    <property type="entry name" value="AP-4-A_phosphorylase"/>
</dbReference>
<evidence type="ECO:0000256" key="1">
    <source>
        <dbReference type="ARBA" id="ARBA00022741"/>
    </source>
</evidence>
<keyword evidence="1" id="KW-0547">Nucleotide-binding</keyword>
<evidence type="ECO:0000313" key="3">
    <source>
        <dbReference type="EMBL" id="VAX21972.1"/>
    </source>
</evidence>
<dbReference type="PANTHER" id="PTHR42997">
    <property type="entry name" value="HIT FAMILY HYDROLASE"/>
    <property type="match status" value="1"/>
</dbReference>
<dbReference type="InterPro" id="IPR039383">
    <property type="entry name" value="FHIT"/>
</dbReference>
<gene>
    <name evidence="3" type="ORF">MNBD_NITROSPINAE02-1145</name>
</gene>
<dbReference type="AlphaFoldDB" id="A0A3B1C1J9"/>
<accession>A0A3B1C1J9</accession>
<dbReference type="InterPro" id="IPR036265">
    <property type="entry name" value="HIT-like_sf"/>
</dbReference>
<dbReference type="InterPro" id="IPR011146">
    <property type="entry name" value="HIT-like"/>
</dbReference>
<reference evidence="3" key="1">
    <citation type="submission" date="2018-06" db="EMBL/GenBank/DDBJ databases">
        <authorList>
            <person name="Zhirakovskaya E."/>
        </authorList>
    </citation>
    <scope>NUCLEOTIDE SEQUENCE</scope>
</reference>
<organism evidence="3">
    <name type="scientific">hydrothermal vent metagenome</name>
    <dbReference type="NCBI Taxonomy" id="652676"/>
    <lineage>
        <taxon>unclassified sequences</taxon>
        <taxon>metagenomes</taxon>
        <taxon>ecological metagenomes</taxon>
    </lineage>
</organism>
<protein>
    <submittedName>
        <fullName evidence="3">HIT family protein</fullName>
    </submittedName>
</protein>
<name>A0A3B1C1J9_9ZZZZ</name>
<dbReference type="CDD" id="cd01275">
    <property type="entry name" value="FHIT"/>
    <property type="match status" value="1"/>
</dbReference>
<dbReference type="Gene3D" id="3.30.428.10">
    <property type="entry name" value="HIT-like"/>
    <property type="match status" value="1"/>
</dbReference>
<dbReference type="PANTHER" id="PTHR42997:SF1">
    <property type="entry name" value="AP-4-A PHOSPHORYLASE"/>
    <property type="match status" value="1"/>
</dbReference>
<evidence type="ECO:0000259" key="2">
    <source>
        <dbReference type="PROSITE" id="PS51084"/>
    </source>
</evidence>
<dbReference type="GO" id="GO:0000166">
    <property type="term" value="F:nucleotide binding"/>
    <property type="evidence" value="ECO:0007669"/>
    <property type="project" value="UniProtKB-KW"/>
</dbReference>
<dbReference type="GO" id="GO:0003824">
    <property type="term" value="F:catalytic activity"/>
    <property type="evidence" value="ECO:0007669"/>
    <property type="project" value="InterPro"/>
</dbReference>
<dbReference type="Pfam" id="PF01230">
    <property type="entry name" value="HIT"/>
    <property type="match status" value="1"/>
</dbReference>
<feature type="domain" description="HIT" evidence="2">
    <location>
        <begin position="24"/>
        <end position="134"/>
    </location>
</feature>
<dbReference type="EMBL" id="UOGE01000070">
    <property type="protein sequence ID" value="VAX21972.1"/>
    <property type="molecule type" value="Genomic_DNA"/>
</dbReference>
<dbReference type="PROSITE" id="PS51084">
    <property type="entry name" value="HIT_2"/>
    <property type="match status" value="1"/>
</dbReference>
<dbReference type="SUPFAM" id="SSF54197">
    <property type="entry name" value="HIT-like"/>
    <property type="match status" value="1"/>
</dbReference>
<proteinExistence type="predicted"/>